<evidence type="ECO:0000313" key="1">
    <source>
        <dbReference type="EMBL" id="KAJ9113012.1"/>
    </source>
</evidence>
<organism evidence="1 2">
    <name type="scientific">Naganishia vaughanmartiniae</name>
    <dbReference type="NCBI Taxonomy" id="1424756"/>
    <lineage>
        <taxon>Eukaryota</taxon>
        <taxon>Fungi</taxon>
        <taxon>Dikarya</taxon>
        <taxon>Basidiomycota</taxon>
        <taxon>Agaricomycotina</taxon>
        <taxon>Tremellomycetes</taxon>
        <taxon>Filobasidiales</taxon>
        <taxon>Filobasidiaceae</taxon>
        <taxon>Naganishia</taxon>
    </lineage>
</organism>
<reference evidence="1" key="1">
    <citation type="submission" date="2023-04" db="EMBL/GenBank/DDBJ databases">
        <title>Draft Genome sequencing of Naganishia species isolated from polar environments using Oxford Nanopore Technology.</title>
        <authorList>
            <person name="Leo P."/>
            <person name="Venkateswaran K."/>
        </authorList>
    </citation>
    <scope>NUCLEOTIDE SEQUENCE</scope>
    <source>
        <strain evidence="1">MNA-CCFEE 5425</strain>
    </source>
</reference>
<keyword evidence="2" id="KW-1185">Reference proteome</keyword>
<sequence length="893" mass="97510">MDPMGQAESSRMHGEHRTSTPQLPVLDGDDVGTGKKRKIRHIRVKTGCRDCRMRRIKCPEGIFVAEGAKLPCEKCDETGTECWYPAPDDLGRTTTRWVRAAVVDKEGRVIATGGGPMSVSHAMAEVAQVVSDPAAGFDPAYQDRRSQQQSQIPTPLYHEIKQERPPSPLQYLPTQLRLPYFDISEAPIAGPSHQGPAMFAESSMRQSNQTAAIMLSRAPPFLQHPPIQPPHWERAITLPRIPKGPGTYQEATQAQWHGGTEVARHPALSNPSFAFAQQTHGVPSVPTPGGPSTSSQRHHMTLPSTLPATNARQASYQRQAIHPQPQQAINAAGGEFRLQMTRMPWVKRKPMHVDHTRSTGGRSQASLNALLETYAAAASPLVIADNLHRYLASVNMPVRPLRTFTLASMLSSPLERMAMAYFETRGCVEIVAAGEIKSNWIYAQVFPRVYELLTGGGGGEVVGPLSRRGTGSGTGVQIAHAGARRLVKEYVHHSLIRLSCVHRANMESEPSRIEALRREVKAHEKMALKAGLMARVHFPESAWKTEEYLYVFPFLDGRLNDARANDDLHDRMGTFIGYMADMLDSRTFQVDLALMVSDARRVCSGFETILRDMVAVYHTLLTAFTPHDPLVPVQEHSGVLAISTLMEGRADVMDVIGPGRRSRESTVGGIEASFGRPASAPAPATATATAPAPILKPTPIFSSAMVTSAPGMAQSASSSSGIEQDWVESFFGLTREMIVRVGQVNAMVASRAELLRNGTEDGEAGWTLRRAAERMVVQLGGAGGGVAYGREEAGQARHSGSAFEVVEMAPGRSSRVRRGTSVAAIYTRAPEQRTRITSVLQTTETWSFGPGYVDTTREIMGACWKVLDEEGGYRYGIAPWREAMAVTGRSMYL</sequence>
<comment type="caution">
    <text evidence="1">The sequence shown here is derived from an EMBL/GenBank/DDBJ whole genome shotgun (WGS) entry which is preliminary data.</text>
</comment>
<evidence type="ECO:0000313" key="2">
    <source>
        <dbReference type="Proteomes" id="UP001243375"/>
    </source>
</evidence>
<proteinExistence type="predicted"/>
<gene>
    <name evidence="1" type="ORF">QFC22_006108</name>
</gene>
<name>A0ACC2WR34_9TREE</name>
<dbReference type="EMBL" id="JASBWU010000023">
    <property type="protein sequence ID" value="KAJ9113012.1"/>
    <property type="molecule type" value="Genomic_DNA"/>
</dbReference>
<accession>A0ACC2WR34</accession>
<dbReference type="Proteomes" id="UP001243375">
    <property type="component" value="Unassembled WGS sequence"/>
</dbReference>
<protein>
    <submittedName>
        <fullName evidence="1">Uncharacterized protein</fullName>
    </submittedName>
</protein>